<dbReference type="PANTHER" id="PTHR33563">
    <property type="match status" value="1"/>
</dbReference>
<dbReference type="GO" id="GO:0003856">
    <property type="term" value="F:3-dehydroquinate synthase activity"/>
    <property type="evidence" value="ECO:0007669"/>
    <property type="project" value="InterPro"/>
</dbReference>
<reference evidence="6" key="2">
    <citation type="submission" date="2025-08" db="UniProtKB">
        <authorList>
            <consortium name="RefSeq"/>
        </authorList>
    </citation>
    <scope>IDENTIFICATION</scope>
    <source>
        <tissue evidence="6">Leaf</tissue>
    </source>
</reference>
<evidence type="ECO:0000313" key="5">
    <source>
        <dbReference type="Proteomes" id="UP000087766"/>
    </source>
</evidence>
<dbReference type="GO" id="GO:0009073">
    <property type="term" value="P:aromatic amino acid family biosynthetic process"/>
    <property type="evidence" value="ECO:0007669"/>
    <property type="project" value="UniProtKB-KW"/>
</dbReference>
<protein>
    <submittedName>
        <fullName evidence="6">Uncharacterized protein LOC106764085 isoform X1</fullName>
    </submittedName>
</protein>
<sequence length="445" mass="49112">MALLSHICISHFSSITPSSSFSVSPTTFLQCSWLSTDSGNIRATNLCSNFNSLHCGKTLLRHRHNSPCFSMPSSSSSSSSSSHSRTSWDETGKRSKRVWIWTTNKQVMTAAVERGWNTFVFPSHHRQLAQEWSSIAVICPLFVNEGEVLDEQNKRVATIFDVSNPEELEGLRPEDEQAETIVVNLLDWQVIPAENIIAAFQRSQKTVFAISNNTSEAQVFLEALEHGLDGIVMKIEDVEAVLELKAYFDRRIEESNLLSLTKATVTHIQVAGMGDRVCVDLCSLMRPGEGLLVGSFARGLFLVHSECLESNYIASRPFRVNAGPVHAYVAVPGNRTSYLSELKSGKEVIVVDQQGHQRIAIVGRVKIESRPLILVEAKIESDNQTISILLQNAETVALVCPPQGNTLSKTAIPVTSLKVGDETLLRIQGGARHTGIEIQEFIVEK</sequence>
<keyword evidence="5" id="KW-1185">Reference proteome</keyword>
<evidence type="ECO:0000259" key="4">
    <source>
        <dbReference type="Pfam" id="PF26558"/>
    </source>
</evidence>
<keyword evidence="1" id="KW-0028">Amino-acid biosynthesis</keyword>
<dbReference type="GO" id="GO:0008652">
    <property type="term" value="P:amino acid biosynthetic process"/>
    <property type="evidence" value="ECO:0007669"/>
    <property type="project" value="UniProtKB-KW"/>
</dbReference>
<dbReference type="OrthoDB" id="3275at2759"/>
<evidence type="ECO:0000256" key="1">
    <source>
        <dbReference type="ARBA" id="ARBA00022605"/>
    </source>
</evidence>
<organism evidence="5 6">
    <name type="scientific">Vigna radiata var. radiata</name>
    <name type="common">Mung bean</name>
    <name type="synonym">Phaseolus aureus</name>
    <dbReference type="NCBI Taxonomy" id="3916"/>
    <lineage>
        <taxon>Eukaryota</taxon>
        <taxon>Viridiplantae</taxon>
        <taxon>Streptophyta</taxon>
        <taxon>Embryophyta</taxon>
        <taxon>Tracheophyta</taxon>
        <taxon>Spermatophyta</taxon>
        <taxon>Magnoliopsida</taxon>
        <taxon>eudicotyledons</taxon>
        <taxon>Gunneridae</taxon>
        <taxon>Pentapetalae</taxon>
        <taxon>rosids</taxon>
        <taxon>fabids</taxon>
        <taxon>Fabales</taxon>
        <taxon>Fabaceae</taxon>
        <taxon>Papilionoideae</taxon>
        <taxon>50 kb inversion clade</taxon>
        <taxon>NPAAA clade</taxon>
        <taxon>indigoferoid/millettioid clade</taxon>
        <taxon>Phaseoleae</taxon>
        <taxon>Vigna</taxon>
    </lineage>
</organism>
<dbReference type="PIRSF" id="PIRSF006655">
    <property type="entry name" value="DHQ_synth"/>
    <property type="match status" value="1"/>
</dbReference>
<dbReference type="PANTHER" id="PTHR33563:SF1">
    <property type="entry name" value="3-DEHYDROQUINATE SYNTHASE"/>
    <property type="match status" value="1"/>
</dbReference>
<dbReference type="RefSeq" id="XP_014503792.1">
    <property type="nucleotide sequence ID" value="XM_014648306.2"/>
</dbReference>
<proteinExistence type="predicted"/>
<reference evidence="5" key="1">
    <citation type="journal article" date="2014" name="Nat. Commun.">
        <title>Genome sequence of mungbean and insights into evolution within Vigna species.</title>
        <authorList>
            <person name="Kang Y.J."/>
            <person name="Kim S.K."/>
            <person name="Kim M.Y."/>
            <person name="Lestari P."/>
            <person name="Kim K.H."/>
            <person name="Ha B.K."/>
            <person name="Jun T.H."/>
            <person name="Hwang W.J."/>
            <person name="Lee T."/>
            <person name="Lee J."/>
            <person name="Shim S."/>
            <person name="Yoon M.Y."/>
            <person name="Jang Y.E."/>
            <person name="Han K.S."/>
            <person name="Taeprayoon P."/>
            <person name="Yoon N."/>
            <person name="Somta P."/>
            <person name="Tanya P."/>
            <person name="Kim K.S."/>
            <person name="Gwag J.G."/>
            <person name="Moon J.K."/>
            <person name="Lee Y.H."/>
            <person name="Park B.S."/>
            <person name="Bombarely A."/>
            <person name="Doyle J.J."/>
            <person name="Jackson S.A."/>
            <person name="Schafleitner R."/>
            <person name="Srinives P."/>
            <person name="Varshney R.K."/>
            <person name="Lee S.H."/>
        </authorList>
    </citation>
    <scope>NUCLEOTIDE SEQUENCE [LARGE SCALE GENOMIC DNA]</scope>
    <source>
        <strain evidence="5">cv. VC1973A</strain>
    </source>
</reference>
<dbReference type="GeneID" id="106764085"/>
<evidence type="ECO:0000256" key="2">
    <source>
        <dbReference type="ARBA" id="ARBA00023141"/>
    </source>
</evidence>
<dbReference type="STRING" id="3916.A0A1S3UCN3"/>
<evidence type="ECO:0000313" key="6">
    <source>
        <dbReference type="RefSeq" id="XP_014503792.1"/>
    </source>
</evidence>
<feature type="domain" description="3-dehydroquinate synthase N-terminal" evidence="3">
    <location>
        <begin position="96"/>
        <end position="248"/>
    </location>
</feature>
<dbReference type="GO" id="GO:0016491">
    <property type="term" value="F:oxidoreductase activity"/>
    <property type="evidence" value="ECO:0007669"/>
    <property type="project" value="InterPro"/>
</dbReference>
<keyword evidence="2" id="KW-0057">Aromatic amino acid biosynthesis</keyword>
<dbReference type="InterPro" id="IPR056179">
    <property type="entry name" value="DHQS_C"/>
</dbReference>
<feature type="domain" description="3-dehydroquinate synthase C-terminal" evidence="4">
    <location>
        <begin position="263"/>
        <end position="445"/>
    </location>
</feature>
<dbReference type="KEGG" id="vra:106764085"/>
<dbReference type="Pfam" id="PF01959">
    <property type="entry name" value="DHQS"/>
    <property type="match status" value="1"/>
</dbReference>
<dbReference type="InterPro" id="IPR030960">
    <property type="entry name" value="DHQS/DOIS_N"/>
</dbReference>
<dbReference type="AlphaFoldDB" id="A0A1S3UCN3"/>
<accession>A0A1S3UCN3</accession>
<dbReference type="InterPro" id="IPR002812">
    <property type="entry name" value="DHQS"/>
</dbReference>
<dbReference type="Proteomes" id="UP000087766">
    <property type="component" value="Chromosome 1"/>
</dbReference>
<dbReference type="Pfam" id="PF26558">
    <property type="entry name" value="DHQS_2nd"/>
    <property type="match status" value="1"/>
</dbReference>
<name>A0A1S3UCN3_VIGRR</name>
<evidence type="ECO:0000259" key="3">
    <source>
        <dbReference type="Pfam" id="PF01959"/>
    </source>
</evidence>
<gene>
    <name evidence="6" type="primary">LOC106764085</name>
</gene>